<accession>A0ABR2PPH7</accession>
<evidence type="ECO:0000313" key="3">
    <source>
        <dbReference type="Proteomes" id="UP001396334"/>
    </source>
</evidence>
<dbReference type="EMBL" id="JBBPBN010000055">
    <property type="protein sequence ID" value="KAK8990181.1"/>
    <property type="molecule type" value="Genomic_DNA"/>
</dbReference>
<feature type="compositionally biased region" description="Basic and acidic residues" evidence="1">
    <location>
        <begin position="40"/>
        <end position="54"/>
    </location>
</feature>
<comment type="caution">
    <text evidence="2">The sequence shown here is derived from an EMBL/GenBank/DDBJ whole genome shotgun (WGS) entry which is preliminary data.</text>
</comment>
<name>A0ABR2PPH7_9ROSI</name>
<sequence>MFSVFLTKLSYIKDISRTLTTQEEDVRDDEQQTHAGAPSQEHDHEGGSTQRPRELLTFGRKRRKYAMTQLLRKHRAREDKLEVGSSFH</sequence>
<proteinExistence type="predicted"/>
<protein>
    <submittedName>
        <fullName evidence="2">Uncharacterized protein</fullName>
    </submittedName>
</protein>
<dbReference type="Proteomes" id="UP001396334">
    <property type="component" value="Unassembled WGS sequence"/>
</dbReference>
<evidence type="ECO:0000256" key="1">
    <source>
        <dbReference type="SAM" id="MobiDB-lite"/>
    </source>
</evidence>
<feature type="region of interest" description="Disordered" evidence="1">
    <location>
        <begin position="20"/>
        <end position="59"/>
    </location>
</feature>
<gene>
    <name evidence="2" type="ORF">V6N11_008696</name>
</gene>
<keyword evidence="3" id="KW-1185">Reference proteome</keyword>
<reference evidence="2 3" key="1">
    <citation type="journal article" date="2024" name="G3 (Bethesda)">
        <title>Genome assembly of Hibiscus sabdariffa L. provides insights into metabolisms of medicinal natural products.</title>
        <authorList>
            <person name="Kim T."/>
        </authorList>
    </citation>
    <scope>NUCLEOTIDE SEQUENCE [LARGE SCALE GENOMIC DNA]</scope>
    <source>
        <strain evidence="2">TK-2024</strain>
        <tissue evidence="2">Old leaves</tissue>
    </source>
</reference>
<organism evidence="2 3">
    <name type="scientific">Hibiscus sabdariffa</name>
    <name type="common">roselle</name>
    <dbReference type="NCBI Taxonomy" id="183260"/>
    <lineage>
        <taxon>Eukaryota</taxon>
        <taxon>Viridiplantae</taxon>
        <taxon>Streptophyta</taxon>
        <taxon>Embryophyta</taxon>
        <taxon>Tracheophyta</taxon>
        <taxon>Spermatophyta</taxon>
        <taxon>Magnoliopsida</taxon>
        <taxon>eudicotyledons</taxon>
        <taxon>Gunneridae</taxon>
        <taxon>Pentapetalae</taxon>
        <taxon>rosids</taxon>
        <taxon>malvids</taxon>
        <taxon>Malvales</taxon>
        <taxon>Malvaceae</taxon>
        <taxon>Malvoideae</taxon>
        <taxon>Hibiscus</taxon>
    </lineage>
</organism>
<evidence type="ECO:0000313" key="2">
    <source>
        <dbReference type="EMBL" id="KAK8990181.1"/>
    </source>
</evidence>